<evidence type="ECO:0000256" key="1">
    <source>
        <dbReference type="SAM" id="MobiDB-lite"/>
    </source>
</evidence>
<dbReference type="EMBL" id="LT598496">
    <property type="protein sequence ID" value="SBV27530.1"/>
    <property type="molecule type" value="Genomic_DNA"/>
</dbReference>
<organism evidence="2 3">
    <name type="scientific">Micromonospora krabiensis</name>
    <dbReference type="NCBI Taxonomy" id="307121"/>
    <lineage>
        <taxon>Bacteria</taxon>
        <taxon>Bacillati</taxon>
        <taxon>Actinomycetota</taxon>
        <taxon>Actinomycetes</taxon>
        <taxon>Micromonosporales</taxon>
        <taxon>Micromonosporaceae</taxon>
        <taxon>Micromonospora</taxon>
    </lineage>
</organism>
<dbReference type="STRING" id="307121.GA0070620_3054"/>
<dbReference type="AlphaFoldDB" id="A0A1C3N4L8"/>
<evidence type="ECO:0000313" key="2">
    <source>
        <dbReference type="EMBL" id="SBV27530.1"/>
    </source>
</evidence>
<proteinExistence type="predicted"/>
<evidence type="ECO:0000313" key="3">
    <source>
        <dbReference type="Proteomes" id="UP000199393"/>
    </source>
</evidence>
<reference evidence="3" key="1">
    <citation type="submission" date="2016-06" db="EMBL/GenBank/DDBJ databases">
        <authorList>
            <person name="Varghese N."/>
        </authorList>
    </citation>
    <scope>NUCLEOTIDE SEQUENCE [LARGE SCALE GENOMIC DNA]</scope>
    <source>
        <strain evidence="3">DSM 45344</strain>
    </source>
</reference>
<feature type="region of interest" description="Disordered" evidence="1">
    <location>
        <begin position="1"/>
        <end position="39"/>
    </location>
</feature>
<feature type="compositionally biased region" description="Basic residues" evidence="1">
    <location>
        <begin position="27"/>
        <end position="36"/>
    </location>
</feature>
<feature type="compositionally biased region" description="Low complexity" evidence="1">
    <location>
        <begin position="15"/>
        <end position="26"/>
    </location>
</feature>
<protein>
    <submittedName>
        <fullName evidence="2">Uncharacterized protein</fullName>
    </submittedName>
</protein>
<keyword evidence="3" id="KW-1185">Reference proteome</keyword>
<dbReference type="Proteomes" id="UP000199393">
    <property type="component" value="Chromosome I"/>
</dbReference>
<sequence length="77" mass="8486">MSPFDLGDMPPSPPASARSPPAAGPAARRHTRRPWHPRTYDQQLAAMDTDEFVAELRRGCAEVFEVVARARQARGEA</sequence>
<gene>
    <name evidence="2" type="ORF">GA0070620_3054</name>
</gene>
<accession>A0A1C3N4L8</accession>
<dbReference type="RefSeq" id="WP_091591380.1">
    <property type="nucleotide sequence ID" value="NZ_LT598496.1"/>
</dbReference>
<name>A0A1C3N4L8_9ACTN</name>